<evidence type="ECO:0000313" key="10">
    <source>
        <dbReference type="Proteomes" id="UP001275049"/>
    </source>
</evidence>
<feature type="chain" id="PRO_5043353645" evidence="7">
    <location>
        <begin position="22"/>
        <end position="295"/>
    </location>
</feature>
<evidence type="ECO:0000256" key="1">
    <source>
        <dbReference type="ARBA" id="ARBA00004635"/>
    </source>
</evidence>
<protein>
    <submittedName>
        <fullName evidence="9">MetQ/NlpA family ABC transporter substrate-binding protein</fullName>
    </submittedName>
</protein>
<dbReference type="GO" id="GO:0016020">
    <property type="term" value="C:membrane"/>
    <property type="evidence" value="ECO:0007669"/>
    <property type="project" value="UniProtKB-SubCell"/>
</dbReference>
<gene>
    <name evidence="9" type="ORF">R6G80_05500</name>
    <name evidence="8" type="ORF">R6G86_02990</name>
</gene>
<evidence type="ECO:0000256" key="3">
    <source>
        <dbReference type="ARBA" id="ARBA00022729"/>
    </source>
</evidence>
<keyword evidence="4" id="KW-0472">Membrane</keyword>
<evidence type="ECO:0000256" key="5">
    <source>
        <dbReference type="ARBA" id="ARBA00023139"/>
    </source>
</evidence>
<feature type="signal peptide" evidence="7">
    <location>
        <begin position="1"/>
        <end position="21"/>
    </location>
</feature>
<dbReference type="EMBL" id="JAWNGA010000003">
    <property type="protein sequence ID" value="MDY5132712.1"/>
    <property type="molecule type" value="Genomic_DNA"/>
</dbReference>
<evidence type="ECO:0000256" key="2">
    <source>
        <dbReference type="ARBA" id="ARBA00008973"/>
    </source>
</evidence>
<evidence type="ECO:0000313" key="8">
    <source>
        <dbReference type="EMBL" id="MDY5132712.1"/>
    </source>
</evidence>
<keyword evidence="6" id="KW-0449">Lipoprotein</keyword>
<reference evidence="9 10" key="1">
    <citation type="submission" date="2023-10" db="EMBL/GenBank/DDBJ databases">
        <title>Whole Genome based description of the genera Actinobaculum and Actinotignum reveals a complex phylogenetic relationship within the species included in the genus Actinotignum.</title>
        <authorList>
            <person name="Jensen C.S."/>
            <person name="Dargis R."/>
            <person name="Kemp M."/>
            <person name="Christensen J.J."/>
        </authorList>
    </citation>
    <scope>NUCLEOTIDE SEQUENCE</scope>
    <source>
        <strain evidence="9">SLA_B511</strain>
        <strain evidence="8 10">SLA_B974</strain>
    </source>
</reference>
<dbReference type="PANTHER" id="PTHR30429:SF3">
    <property type="entry name" value="LIPOPROTEIN"/>
    <property type="match status" value="1"/>
</dbReference>
<evidence type="ECO:0000256" key="6">
    <source>
        <dbReference type="ARBA" id="ARBA00023288"/>
    </source>
</evidence>
<comment type="caution">
    <text evidence="9">The sequence shown here is derived from an EMBL/GenBank/DDBJ whole genome shotgun (WGS) entry which is preliminary data.</text>
</comment>
<name>A0AAW9HMQ2_9ACTO</name>
<accession>A0AAW9HMQ2</accession>
<comment type="similarity">
    <text evidence="2">Belongs to the NlpA lipoprotein family.</text>
</comment>
<evidence type="ECO:0000313" key="9">
    <source>
        <dbReference type="EMBL" id="MDY5155180.1"/>
    </source>
</evidence>
<dbReference type="EMBL" id="JAWNGC010000005">
    <property type="protein sequence ID" value="MDY5155180.1"/>
    <property type="molecule type" value="Genomic_DNA"/>
</dbReference>
<keyword evidence="5" id="KW-0564">Palmitate</keyword>
<organism evidence="9 11">
    <name type="scientific">Actinotignum urinale</name>
    <dbReference type="NCBI Taxonomy" id="190146"/>
    <lineage>
        <taxon>Bacteria</taxon>
        <taxon>Bacillati</taxon>
        <taxon>Actinomycetota</taxon>
        <taxon>Actinomycetes</taxon>
        <taxon>Actinomycetales</taxon>
        <taxon>Actinomycetaceae</taxon>
        <taxon>Actinotignum</taxon>
    </lineage>
</organism>
<dbReference type="AlphaFoldDB" id="A0AAW9HMQ2"/>
<dbReference type="RefSeq" id="WP_022866102.1">
    <property type="nucleotide sequence ID" value="NZ_CAMYCL010000021.1"/>
</dbReference>
<evidence type="ECO:0000256" key="4">
    <source>
        <dbReference type="ARBA" id="ARBA00023136"/>
    </source>
</evidence>
<dbReference type="InterPro" id="IPR004872">
    <property type="entry name" value="Lipoprotein_NlpA"/>
</dbReference>
<dbReference type="Gene3D" id="3.40.190.10">
    <property type="entry name" value="Periplasmic binding protein-like II"/>
    <property type="match status" value="2"/>
</dbReference>
<dbReference type="PANTHER" id="PTHR30429">
    <property type="entry name" value="D-METHIONINE-BINDING LIPOPROTEIN METQ"/>
    <property type="match status" value="1"/>
</dbReference>
<dbReference type="Proteomes" id="UP001275049">
    <property type="component" value="Unassembled WGS sequence"/>
</dbReference>
<comment type="subcellular location">
    <subcellularLocation>
        <location evidence="1">Membrane</location>
        <topology evidence="1">Lipid-anchor</topology>
    </subcellularLocation>
</comment>
<evidence type="ECO:0000313" key="11">
    <source>
        <dbReference type="Proteomes" id="UP001281731"/>
    </source>
</evidence>
<evidence type="ECO:0000256" key="7">
    <source>
        <dbReference type="SAM" id="SignalP"/>
    </source>
</evidence>
<dbReference type="PROSITE" id="PS51257">
    <property type="entry name" value="PROKAR_LIPOPROTEIN"/>
    <property type="match status" value="1"/>
</dbReference>
<proteinExistence type="inferred from homology"/>
<keyword evidence="3 7" id="KW-0732">Signal</keyword>
<dbReference type="Pfam" id="PF03180">
    <property type="entry name" value="Lipoprotein_9"/>
    <property type="match status" value="1"/>
</dbReference>
<sequence>MKFRRIVAAAVTALIASVGLASCSSSSESSSGSGKVIKIGTTDASKRQWKVFQDEAKKAGFNVQVVPFSDYNTPNDALQQGQIDVNQFQHIKFLANYNAGKNTELTPIVATEIIPLALFWKDHKNLDGIEGQSVAIPNDSTNQGRAINVLVQAGLVKLKNKDILEPTPVDIDESASKVKVTAIDASRCPAVYGEGKPAIINNSFLDRAKINPKSAIFKDDPSNPAAEPYINAFVVKKDRANDKDLIRLGEIWHTKPVQEAIAKDSAGTSVEVKRTPEELIKIENRLREAIKAAKK</sequence>
<keyword evidence="10" id="KW-1185">Reference proteome</keyword>
<dbReference type="Proteomes" id="UP001281731">
    <property type="component" value="Unassembled WGS sequence"/>
</dbReference>
<dbReference type="SUPFAM" id="SSF53850">
    <property type="entry name" value="Periplasmic binding protein-like II"/>
    <property type="match status" value="1"/>
</dbReference>